<sequence>MTRWRSGPVFLEPALAGFDYAMTLDTDSYFPGPLGEDPFEVLHAQGLAAMFPHLGRESASVVVNFMHYFLLYCRLQKLDPRRTRMLAALIEKNYKWYQQCLMLDIEILRLDWFRGPVYQDFFRYMDSVGGFWIHRWGNNPVRTFAVTLLLEDKDVRTAFLPYAHQDFCSCGAGRACQWISEKEEYTCDEKSEPAAIAMEELAEGLLDLQPGTEDGRPVSSGVYAGGWSDPQGAVGSDFKIDASYISPNVSIANSIEHATRKYGVRILISQTVAQCCTKEMASKMRLIDKVTIKGSLVPLELYCLDLDFKRLQVEDRPELPITWNSRYRFKSRHAMEMRKNHLWADEFSKAHILKKDPHFQEMRTPYTDPFLQKFNMGYQNYAQGEWQVARNLLIQTHTMLRDKDGPSEALLRFMEKPHQFKAPEAWRGVHALEDPW</sequence>
<comment type="caution">
    <text evidence="3">The sequence shown here is derived from an EMBL/GenBank/DDBJ whole genome shotgun (WGS) entry which is preliminary data.</text>
</comment>
<evidence type="ECO:0000256" key="1">
    <source>
        <dbReference type="ARBA" id="ARBA00007677"/>
    </source>
</evidence>
<dbReference type="GO" id="GO:0000030">
    <property type="term" value="F:mannosyltransferase activity"/>
    <property type="evidence" value="ECO:0007669"/>
    <property type="project" value="InterPro"/>
</dbReference>
<dbReference type="InterPro" id="IPR002685">
    <property type="entry name" value="Glyco_trans_15"/>
</dbReference>
<name>A0A812L5P9_9DINO</name>
<evidence type="ECO:0000313" key="4">
    <source>
        <dbReference type="Proteomes" id="UP000601435"/>
    </source>
</evidence>
<dbReference type="EMBL" id="CAJNJA010008910">
    <property type="protein sequence ID" value="CAE7241545.1"/>
    <property type="molecule type" value="Genomic_DNA"/>
</dbReference>
<evidence type="ECO:0000313" key="3">
    <source>
        <dbReference type="EMBL" id="CAE7241545.1"/>
    </source>
</evidence>
<dbReference type="PANTHER" id="PTHR43336">
    <property type="entry name" value="OXYGEN SENSOR HISTIDINE KINASE RESPONSE REGULATOR DEVS/DOSS"/>
    <property type="match status" value="1"/>
</dbReference>
<reference evidence="3" key="1">
    <citation type="submission" date="2021-02" db="EMBL/GenBank/DDBJ databases">
        <authorList>
            <person name="Dougan E. K."/>
            <person name="Rhodes N."/>
            <person name="Thang M."/>
            <person name="Chan C."/>
        </authorList>
    </citation>
    <scope>NUCLEOTIDE SEQUENCE</scope>
</reference>
<dbReference type="InterPro" id="IPR029044">
    <property type="entry name" value="Nucleotide-diphossugar_trans"/>
</dbReference>
<dbReference type="AlphaFoldDB" id="A0A812L5P9"/>
<organism evidence="3 4">
    <name type="scientific">Symbiodinium necroappetens</name>
    <dbReference type="NCBI Taxonomy" id="1628268"/>
    <lineage>
        <taxon>Eukaryota</taxon>
        <taxon>Sar</taxon>
        <taxon>Alveolata</taxon>
        <taxon>Dinophyceae</taxon>
        <taxon>Suessiales</taxon>
        <taxon>Symbiodiniaceae</taxon>
        <taxon>Symbiodinium</taxon>
    </lineage>
</organism>
<evidence type="ECO:0000256" key="2">
    <source>
        <dbReference type="ARBA" id="ARBA00022679"/>
    </source>
</evidence>
<dbReference type="OrthoDB" id="60033at2759"/>
<dbReference type="InterPro" id="IPR029787">
    <property type="entry name" value="Nucleotide_cyclase"/>
</dbReference>
<gene>
    <name evidence="3" type="primary">omh4</name>
    <name evidence="3" type="ORF">SNEC2469_LOCUS4405</name>
</gene>
<dbReference type="PANTHER" id="PTHR43336:SF3">
    <property type="entry name" value="GUANYLATE CYCLASE DOMAIN-CONTAINING PROTEIN"/>
    <property type="match status" value="1"/>
</dbReference>
<comment type="similarity">
    <text evidence="1">Belongs to the glycosyltransferase 15 family.</text>
</comment>
<proteinExistence type="inferred from homology"/>
<keyword evidence="2" id="KW-0808">Transferase</keyword>
<dbReference type="GO" id="GO:0016020">
    <property type="term" value="C:membrane"/>
    <property type="evidence" value="ECO:0007669"/>
    <property type="project" value="InterPro"/>
</dbReference>
<dbReference type="SUPFAM" id="SSF53448">
    <property type="entry name" value="Nucleotide-diphospho-sugar transferases"/>
    <property type="match status" value="1"/>
</dbReference>
<keyword evidence="4" id="KW-1185">Reference proteome</keyword>
<dbReference type="Proteomes" id="UP000601435">
    <property type="component" value="Unassembled WGS sequence"/>
</dbReference>
<dbReference type="Pfam" id="PF01793">
    <property type="entry name" value="Glyco_transf_15"/>
    <property type="match status" value="1"/>
</dbReference>
<dbReference type="Gene3D" id="3.90.550.10">
    <property type="entry name" value="Spore Coat Polysaccharide Biosynthesis Protein SpsA, Chain A"/>
    <property type="match status" value="1"/>
</dbReference>
<accession>A0A812L5P9</accession>
<protein>
    <submittedName>
        <fullName evidence="3">Omh4 protein</fullName>
    </submittedName>
</protein>
<dbReference type="SUPFAM" id="SSF55073">
    <property type="entry name" value="Nucleotide cyclase"/>
    <property type="match status" value="1"/>
</dbReference>
<dbReference type="Gene3D" id="3.30.70.1230">
    <property type="entry name" value="Nucleotide cyclase"/>
    <property type="match status" value="1"/>
</dbReference>